<keyword evidence="2" id="KW-1185">Reference proteome</keyword>
<gene>
    <name evidence="1" type="ORF">P280DRAFT_169583</name>
</gene>
<sequence>MDKTTILGSSPNNPLRLYHAITIRRRSKLTVTCSYPFGVYGSQLFPASSVVTYQPSMSSVTVNLRSNLGPEFAHGWNKLPVEMQIQVLEFSLRDYFPDDNSYGNVDIATCLRLLLQYYRMSPQIGVLAREIFYKTKSFSLCIGDYLTGPRFYRPPLMFTPIIQRLSIFMPTEEMYAWNVLKGISQGAYGFKNLKHVYVKCKVISQLRTRIYDSETNTLQMLLPVYPRVKTGYVPLGDIPDVKFACKGNLELDVIFWDGEWAELKSILGRKIRFLDAGT</sequence>
<protein>
    <submittedName>
        <fullName evidence="1">Uncharacterized protein</fullName>
    </submittedName>
</protein>
<dbReference type="EMBL" id="MU006804">
    <property type="protein sequence ID" value="KAF2635718.1"/>
    <property type="molecule type" value="Genomic_DNA"/>
</dbReference>
<dbReference type="OrthoDB" id="3801236at2759"/>
<reference evidence="1" key="1">
    <citation type="journal article" date="2020" name="Stud. Mycol.">
        <title>101 Dothideomycetes genomes: a test case for predicting lifestyles and emergence of pathogens.</title>
        <authorList>
            <person name="Haridas S."/>
            <person name="Albert R."/>
            <person name="Binder M."/>
            <person name="Bloem J."/>
            <person name="Labutti K."/>
            <person name="Salamov A."/>
            <person name="Andreopoulos B."/>
            <person name="Baker S."/>
            <person name="Barry K."/>
            <person name="Bills G."/>
            <person name="Bluhm B."/>
            <person name="Cannon C."/>
            <person name="Castanera R."/>
            <person name="Culley D."/>
            <person name="Daum C."/>
            <person name="Ezra D."/>
            <person name="Gonzalez J."/>
            <person name="Henrissat B."/>
            <person name="Kuo A."/>
            <person name="Liang C."/>
            <person name="Lipzen A."/>
            <person name="Lutzoni F."/>
            <person name="Magnuson J."/>
            <person name="Mondo S."/>
            <person name="Nolan M."/>
            <person name="Ohm R."/>
            <person name="Pangilinan J."/>
            <person name="Park H.-J."/>
            <person name="Ramirez L."/>
            <person name="Alfaro M."/>
            <person name="Sun H."/>
            <person name="Tritt A."/>
            <person name="Yoshinaga Y."/>
            <person name="Zwiers L.-H."/>
            <person name="Turgeon B."/>
            <person name="Goodwin S."/>
            <person name="Spatafora J."/>
            <person name="Crous P."/>
            <person name="Grigoriev I."/>
        </authorList>
    </citation>
    <scope>NUCLEOTIDE SEQUENCE</scope>
    <source>
        <strain evidence="1">CBS 473.64</strain>
    </source>
</reference>
<organism evidence="1 2">
    <name type="scientific">Massarina eburnea CBS 473.64</name>
    <dbReference type="NCBI Taxonomy" id="1395130"/>
    <lineage>
        <taxon>Eukaryota</taxon>
        <taxon>Fungi</taxon>
        <taxon>Dikarya</taxon>
        <taxon>Ascomycota</taxon>
        <taxon>Pezizomycotina</taxon>
        <taxon>Dothideomycetes</taxon>
        <taxon>Pleosporomycetidae</taxon>
        <taxon>Pleosporales</taxon>
        <taxon>Massarineae</taxon>
        <taxon>Massarinaceae</taxon>
        <taxon>Massarina</taxon>
    </lineage>
</organism>
<dbReference type="AlphaFoldDB" id="A0A6A6RNH6"/>
<accession>A0A6A6RNH6</accession>
<dbReference type="Proteomes" id="UP000799753">
    <property type="component" value="Unassembled WGS sequence"/>
</dbReference>
<evidence type="ECO:0000313" key="2">
    <source>
        <dbReference type="Proteomes" id="UP000799753"/>
    </source>
</evidence>
<proteinExistence type="predicted"/>
<evidence type="ECO:0000313" key="1">
    <source>
        <dbReference type="EMBL" id="KAF2635718.1"/>
    </source>
</evidence>
<name>A0A6A6RNH6_9PLEO</name>